<feature type="signal peptide" evidence="1">
    <location>
        <begin position="1"/>
        <end position="22"/>
    </location>
</feature>
<dbReference type="EMBL" id="UPXZ01000019">
    <property type="protein sequence ID" value="VBB44710.1"/>
    <property type="molecule type" value="Genomic_DNA"/>
</dbReference>
<feature type="chain" id="PRO_5024979632" evidence="1">
    <location>
        <begin position="23"/>
        <end position="301"/>
    </location>
</feature>
<sequence>MKKVLILTTALIISLITFVSQAQEKKDTTVVFNEKKIFIQDSIGQMKVQIMDKDSNEYKKVYEGIFTDDKTFERFNVIEEIGFNVPFLKKKKKGTMEPHWAGFGFGKLTLADSKMNIGETGGVPLDKGKSSEIMFNIMEGILPVFNHTFGITSGFGLDWRNFHLENNSHFLEEDNVTGVYPAPAGVDYTYSRLRTLHLTIPLLLEWQPMFGNNHKFYVSGGVVGGWNVKSTYRIKYKSAEGDKINKVESHGLNTNPLTLDIMAQIGYSDISVYAKYSPVGVFQKDKGPEINAASLGLIIHF</sequence>
<protein>
    <submittedName>
        <fullName evidence="2">Uncharacterized protein</fullName>
    </submittedName>
</protein>
<keyword evidence="1" id="KW-0732">Signal</keyword>
<evidence type="ECO:0000313" key="2">
    <source>
        <dbReference type="EMBL" id="VBB44710.1"/>
    </source>
</evidence>
<reference evidence="2" key="1">
    <citation type="submission" date="2018-07" db="EMBL/GenBank/DDBJ databases">
        <authorList>
            <consortium name="Genoscope - CEA"/>
            <person name="William W."/>
        </authorList>
    </citation>
    <scope>NUCLEOTIDE SEQUENCE</scope>
    <source>
        <strain evidence="2">IK1</strain>
    </source>
</reference>
<evidence type="ECO:0000256" key="1">
    <source>
        <dbReference type="SAM" id="SignalP"/>
    </source>
</evidence>
<name>A0A653A9Q0_9BACT</name>
<accession>A0A653A9Q0</accession>
<proteinExistence type="predicted"/>
<organism evidence="2">
    <name type="scientific">uncultured Paludibacter sp</name>
    <dbReference type="NCBI Taxonomy" id="497635"/>
    <lineage>
        <taxon>Bacteria</taxon>
        <taxon>Pseudomonadati</taxon>
        <taxon>Bacteroidota</taxon>
        <taxon>Bacteroidia</taxon>
        <taxon>Bacteroidales</taxon>
        <taxon>Paludibacteraceae</taxon>
        <taxon>Paludibacter</taxon>
        <taxon>environmental samples</taxon>
    </lineage>
</organism>
<gene>
    <name evidence="2" type="ORF">TRIP_D260124</name>
</gene>
<dbReference type="AlphaFoldDB" id="A0A653A9Q0"/>